<keyword evidence="2" id="KW-1185">Reference proteome</keyword>
<gene>
    <name evidence="1" type="ORF">V1517DRAFT_304444</name>
</gene>
<dbReference type="Proteomes" id="UP001489719">
    <property type="component" value="Unassembled WGS sequence"/>
</dbReference>
<sequence>MVPTFENSPGPMSLFAIERLALAVSRVGGLGFIGASYDFSSLDSMLSAHLLHQVVANCESDNFYASNRSSCDPLERRSHRASQIHEITVTDHSQSAVRLYKNVDIVVQGYDAGGHGTDR</sequence>
<organism evidence="1 2">
    <name type="scientific">Lipomyces orientalis</name>
    <dbReference type="NCBI Taxonomy" id="1233043"/>
    <lineage>
        <taxon>Eukaryota</taxon>
        <taxon>Fungi</taxon>
        <taxon>Dikarya</taxon>
        <taxon>Ascomycota</taxon>
        <taxon>Saccharomycotina</taxon>
        <taxon>Lipomycetes</taxon>
        <taxon>Lipomycetales</taxon>
        <taxon>Lipomycetaceae</taxon>
        <taxon>Lipomyces</taxon>
    </lineage>
</organism>
<comment type="caution">
    <text evidence="1">The sequence shown here is derived from an EMBL/GenBank/DDBJ whole genome shotgun (WGS) entry which is preliminary data.</text>
</comment>
<evidence type="ECO:0000313" key="2">
    <source>
        <dbReference type="Proteomes" id="UP001489719"/>
    </source>
</evidence>
<dbReference type="EMBL" id="MU970035">
    <property type="protein sequence ID" value="KAK9326128.1"/>
    <property type="molecule type" value="Genomic_DNA"/>
</dbReference>
<proteinExistence type="predicted"/>
<evidence type="ECO:0000313" key="1">
    <source>
        <dbReference type="EMBL" id="KAK9326128.1"/>
    </source>
</evidence>
<protein>
    <submittedName>
        <fullName evidence="1">Uncharacterized protein</fullName>
    </submittedName>
</protein>
<name>A0ACC3TY33_9ASCO</name>
<accession>A0ACC3TY33</accession>
<reference evidence="2" key="1">
    <citation type="journal article" date="2024" name="Front. Bioeng. Biotechnol.">
        <title>Genome-scale model development and genomic sequencing of the oleaginous clade Lipomyces.</title>
        <authorList>
            <person name="Czajka J.J."/>
            <person name="Han Y."/>
            <person name="Kim J."/>
            <person name="Mondo S.J."/>
            <person name="Hofstad B.A."/>
            <person name="Robles A."/>
            <person name="Haridas S."/>
            <person name="Riley R."/>
            <person name="LaButti K."/>
            <person name="Pangilinan J."/>
            <person name="Andreopoulos W."/>
            <person name="Lipzen A."/>
            <person name="Yan J."/>
            <person name="Wang M."/>
            <person name="Ng V."/>
            <person name="Grigoriev I.V."/>
            <person name="Spatafora J.W."/>
            <person name="Magnuson J.K."/>
            <person name="Baker S.E."/>
            <person name="Pomraning K.R."/>
        </authorList>
    </citation>
    <scope>NUCLEOTIDE SEQUENCE [LARGE SCALE GENOMIC DNA]</scope>
    <source>
        <strain evidence="2">CBS 10300</strain>
    </source>
</reference>